<evidence type="ECO:0000256" key="5">
    <source>
        <dbReference type="ARBA" id="ARBA00022840"/>
    </source>
</evidence>
<name>A0A0G2Y4H9_MIMIV</name>
<evidence type="ECO:0000256" key="2">
    <source>
        <dbReference type="ARBA" id="ARBA00022679"/>
    </source>
</evidence>
<organism evidence="8 9">
    <name type="scientific">Acanthamoeba polyphaga mimivirus</name>
    <name type="common">APMV</name>
    <dbReference type="NCBI Taxonomy" id="212035"/>
    <lineage>
        <taxon>Viruses</taxon>
        <taxon>Varidnaviria</taxon>
        <taxon>Bamfordvirae</taxon>
        <taxon>Nucleocytoviricota</taxon>
        <taxon>Megaviricetes</taxon>
        <taxon>Imitervirales</taxon>
        <taxon>Mimiviridae</taxon>
        <taxon>Megamimivirinae</taxon>
        <taxon>Mimivirus</taxon>
        <taxon>Mimivirus bradfordmassiliense</taxon>
    </lineage>
</organism>
<feature type="binding site" evidence="6">
    <location>
        <position position="285"/>
    </location>
    <ligand>
        <name>ATP</name>
        <dbReference type="ChEBI" id="CHEBI:30616"/>
    </ligand>
</feature>
<dbReference type="SUPFAM" id="SSF47954">
    <property type="entry name" value="Cyclin-like"/>
    <property type="match status" value="1"/>
</dbReference>
<dbReference type="EMBL" id="KM982401">
    <property type="protein sequence ID" value="AKI79454.1"/>
    <property type="molecule type" value="Genomic_DNA"/>
</dbReference>
<dbReference type="Gene3D" id="1.10.472.10">
    <property type="entry name" value="Cyclin-like"/>
    <property type="match status" value="1"/>
</dbReference>
<dbReference type="InterPro" id="IPR011009">
    <property type="entry name" value="Kinase-like_dom_sf"/>
</dbReference>
<dbReference type="InterPro" id="IPR036915">
    <property type="entry name" value="Cyclin-like_sf"/>
</dbReference>
<evidence type="ECO:0000256" key="6">
    <source>
        <dbReference type="PROSITE-ProRule" id="PRU10141"/>
    </source>
</evidence>
<proteinExistence type="predicted"/>
<protein>
    <submittedName>
        <fullName evidence="8">Putative serine/threonine-protein kinase</fullName>
    </submittedName>
</protein>
<sequence>MSLFNNHPELDFTMREMLIDWLINIYFDQNVEISNRSLVSGIMMIDRYIYLEKTSISRKMYQGIGVICLNLACKLDDTKILGLDYCEYICAGIYTADILSNLEKRILKVFKFGLHFKNILHYIKLISIKENVDDTVYVFARLMLITILFKTNYLTIKTKSMAKNLMNFSKWFVNNKNVEIKNPIHIYFFTELRRYITHPHFTSINRLAKEFRIFSLIKSRIPNIIYLEKPNVFSKEIIPIELQNSLTIEYTENQLNNMNVIEKLGIGSFGLVNKVKFDNTEIALKTHHPDDSKEIIVESLREINNMIILDHPNIIKMHGYYYSQGITHIGLELCDMPLYKKLDKGNLSPELKKSFIIQLLCGLKYLHNNNIIHRDLTSSNVLIKGDTLKICDFGCSRFVYDKKIIGNYSLDVCSVRYRAIEILNGILPYNEKIDIWSCACLIAEILGEKFLFRGRNEIEVLDSINRLLGKTVGSGRVGFSMLEKHYPNETQIIYKMLDFDPSNRPNAKLVLKIFSECFVAQSELLVNNQKTTIDKNQIS</sequence>
<keyword evidence="3 6" id="KW-0547">Nucleotide-binding</keyword>
<dbReference type="PROSITE" id="PS50011">
    <property type="entry name" value="PROTEIN_KINASE_DOM"/>
    <property type="match status" value="1"/>
</dbReference>
<accession>A0A0G2Y4H9</accession>
<evidence type="ECO:0000313" key="9">
    <source>
        <dbReference type="Proteomes" id="UP000241474"/>
    </source>
</evidence>
<dbReference type="PROSITE" id="PS00107">
    <property type="entry name" value="PROTEIN_KINASE_ATP"/>
    <property type="match status" value="1"/>
</dbReference>
<dbReference type="GO" id="GO:0005524">
    <property type="term" value="F:ATP binding"/>
    <property type="evidence" value="ECO:0007669"/>
    <property type="project" value="UniProtKB-UniRule"/>
</dbReference>
<dbReference type="Gene3D" id="3.30.200.20">
    <property type="entry name" value="Phosphorylase Kinase, domain 1"/>
    <property type="match status" value="1"/>
</dbReference>
<keyword evidence="5 6" id="KW-0067">ATP-binding</keyword>
<reference evidence="8 9" key="1">
    <citation type="submission" date="2014-10" db="EMBL/GenBank/DDBJ databases">
        <title>Pan-genome analysis of Brazilian lineage A amoebal mimiviruses.</title>
        <authorList>
            <person name="Assis F.L."/>
            <person name="Abrahao J.S."/>
            <person name="Kroon E.G."/>
            <person name="Dornas F.P."/>
            <person name="Andrade K.R."/>
            <person name="Borato P.V.M."/>
            <person name="Pilotto M.R."/>
            <person name="Benamar S."/>
            <person name="LaScola B."/>
            <person name="Colson P."/>
        </authorList>
    </citation>
    <scope>NUCLEOTIDE SEQUENCE [LARGE SCALE GENOMIC DNA]</scope>
    <source>
        <strain evidence="8 9">Oyster</strain>
    </source>
</reference>
<keyword evidence="1" id="KW-0723">Serine/threonine-protein kinase</keyword>
<evidence type="ECO:0000256" key="3">
    <source>
        <dbReference type="ARBA" id="ARBA00022741"/>
    </source>
</evidence>
<evidence type="ECO:0000313" key="8">
    <source>
        <dbReference type="EMBL" id="AKI79454.1"/>
    </source>
</evidence>
<dbReference type="Gene3D" id="1.10.510.10">
    <property type="entry name" value="Transferase(Phosphotransferase) domain 1"/>
    <property type="match status" value="1"/>
</dbReference>
<dbReference type="InterPro" id="IPR006671">
    <property type="entry name" value="Cyclin_N"/>
</dbReference>
<evidence type="ECO:0000256" key="4">
    <source>
        <dbReference type="ARBA" id="ARBA00022777"/>
    </source>
</evidence>
<dbReference type="InterPro" id="IPR008266">
    <property type="entry name" value="Tyr_kinase_AS"/>
</dbReference>
<feature type="domain" description="Protein kinase" evidence="7">
    <location>
        <begin position="258"/>
        <end position="519"/>
    </location>
</feature>
<dbReference type="InterPro" id="IPR017441">
    <property type="entry name" value="Protein_kinase_ATP_BS"/>
</dbReference>
<dbReference type="PANTHER" id="PTHR24055">
    <property type="entry name" value="MITOGEN-ACTIVATED PROTEIN KINASE"/>
    <property type="match status" value="1"/>
</dbReference>
<keyword evidence="4 8" id="KW-0418">Kinase</keyword>
<dbReference type="InterPro" id="IPR000719">
    <property type="entry name" value="Prot_kinase_dom"/>
</dbReference>
<evidence type="ECO:0000259" key="7">
    <source>
        <dbReference type="PROSITE" id="PS50011"/>
    </source>
</evidence>
<organismHost>
    <name type="scientific">Acanthamoeba polyphaga</name>
    <name type="common">Amoeba</name>
    <dbReference type="NCBI Taxonomy" id="5757"/>
</organismHost>
<dbReference type="GO" id="GO:0004674">
    <property type="term" value="F:protein serine/threonine kinase activity"/>
    <property type="evidence" value="ECO:0007669"/>
    <property type="project" value="UniProtKB-KW"/>
</dbReference>
<dbReference type="PROSITE" id="PS00109">
    <property type="entry name" value="PROTEIN_KINASE_TYR"/>
    <property type="match status" value="1"/>
</dbReference>
<dbReference type="InterPro" id="IPR050117">
    <property type="entry name" value="MAPK"/>
</dbReference>
<dbReference type="SUPFAM" id="SSF56112">
    <property type="entry name" value="Protein kinase-like (PK-like)"/>
    <property type="match status" value="1"/>
</dbReference>
<keyword evidence="2" id="KW-0808">Transferase</keyword>
<dbReference type="Pfam" id="PF00069">
    <property type="entry name" value="Pkinase"/>
    <property type="match status" value="1"/>
</dbReference>
<dbReference type="Proteomes" id="UP000241474">
    <property type="component" value="Segment"/>
</dbReference>
<dbReference type="FunFam" id="1.10.510.10:FF:000624">
    <property type="entry name" value="Mitogen-activated protein kinase"/>
    <property type="match status" value="1"/>
</dbReference>
<evidence type="ECO:0000256" key="1">
    <source>
        <dbReference type="ARBA" id="ARBA00022527"/>
    </source>
</evidence>
<dbReference type="Pfam" id="PF00134">
    <property type="entry name" value="Cyclin_N"/>
    <property type="match status" value="1"/>
</dbReference>